<evidence type="ECO:0000256" key="1">
    <source>
        <dbReference type="SAM" id="Coils"/>
    </source>
</evidence>
<keyword evidence="1" id="KW-0175">Coiled coil</keyword>
<sequence length="75" mass="8257">MSRVESSDSAVEPHAGTERLAKALERQAEEFERQTKAMKKLEAANSWWRKGLVAGAGAVVGYVVKEVLPLITNLF</sequence>
<name>A0A285J2Y7_9ACTN</name>
<feature type="coiled-coil region" evidence="1">
    <location>
        <begin position="14"/>
        <end position="44"/>
    </location>
</feature>
<evidence type="ECO:0000313" key="3">
    <source>
        <dbReference type="Proteomes" id="UP000219612"/>
    </source>
</evidence>
<dbReference type="AlphaFoldDB" id="A0A285J2Y7"/>
<protein>
    <submittedName>
        <fullName evidence="2">Uncharacterized protein</fullName>
    </submittedName>
</protein>
<evidence type="ECO:0000313" key="2">
    <source>
        <dbReference type="EMBL" id="SNY53726.1"/>
    </source>
</evidence>
<proteinExistence type="predicted"/>
<accession>A0A285J2Y7</accession>
<dbReference type="Proteomes" id="UP000219612">
    <property type="component" value="Unassembled WGS sequence"/>
</dbReference>
<keyword evidence="3" id="KW-1185">Reference proteome</keyword>
<organism evidence="2 3">
    <name type="scientific">Paractinoplanes atraurantiacus</name>
    <dbReference type="NCBI Taxonomy" id="1036182"/>
    <lineage>
        <taxon>Bacteria</taxon>
        <taxon>Bacillati</taxon>
        <taxon>Actinomycetota</taxon>
        <taxon>Actinomycetes</taxon>
        <taxon>Micromonosporales</taxon>
        <taxon>Micromonosporaceae</taxon>
        <taxon>Paractinoplanes</taxon>
    </lineage>
</organism>
<reference evidence="2 3" key="1">
    <citation type="submission" date="2017-09" db="EMBL/GenBank/DDBJ databases">
        <authorList>
            <person name="Ehlers B."/>
            <person name="Leendertz F.H."/>
        </authorList>
    </citation>
    <scope>NUCLEOTIDE SEQUENCE [LARGE SCALE GENOMIC DNA]</scope>
    <source>
        <strain evidence="2 3">CGMCC 4.6857</strain>
    </source>
</reference>
<dbReference type="EMBL" id="OBDY01000014">
    <property type="protein sequence ID" value="SNY53726.1"/>
    <property type="molecule type" value="Genomic_DNA"/>
</dbReference>
<gene>
    <name evidence="2" type="ORF">SAMN05421748_114152</name>
</gene>